<proteinExistence type="predicted"/>
<evidence type="ECO:0000259" key="1">
    <source>
        <dbReference type="PROSITE" id="PS50943"/>
    </source>
</evidence>
<dbReference type="SMART" id="SM00530">
    <property type="entry name" value="HTH_XRE"/>
    <property type="match status" value="1"/>
</dbReference>
<dbReference type="SUPFAM" id="SSF47413">
    <property type="entry name" value="lambda repressor-like DNA-binding domains"/>
    <property type="match status" value="1"/>
</dbReference>
<keyword evidence="3" id="KW-1185">Reference proteome</keyword>
<evidence type="ECO:0000313" key="2">
    <source>
        <dbReference type="EMBL" id="MCC5600908.1"/>
    </source>
</evidence>
<protein>
    <submittedName>
        <fullName evidence="2">Helix-turn-helix domain-containing protein</fullName>
    </submittedName>
</protein>
<accession>A0ABS8I9P5</accession>
<dbReference type="Proteomes" id="UP001199525">
    <property type="component" value="Unassembled WGS sequence"/>
</dbReference>
<name>A0ABS8I9P5_9NOSO</name>
<evidence type="ECO:0000313" key="3">
    <source>
        <dbReference type="Proteomes" id="UP001199525"/>
    </source>
</evidence>
<dbReference type="CDD" id="cd00093">
    <property type="entry name" value="HTH_XRE"/>
    <property type="match status" value="1"/>
</dbReference>
<feature type="domain" description="HTH cro/C1-type" evidence="1">
    <location>
        <begin position="24"/>
        <end position="66"/>
    </location>
</feature>
<dbReference type="InterPro" id="IPR010982">
    <property type="entry name" value="Lambda_DNA-bd_dom_sf"/>
</dbReference>
<dbReference type="RefSeq" id="WP_229485964.1">
    <property type="nucleotide sequence ID" value="NZ_JAIVFQ010000023.1"/>
</dbReference>
<reference evidence="2 3" key="1">
    <citation type="journal article" date="2021" name="Microorganisms">
        <title>Genome Evolution of Filamentous Cyanobacterium Nostoc Species: From Facultative Symbiosis to Free Living.</title>
        <authorList>
            <person name="Huo D."/>
            <person name="Li H."/>
            <person name="Cai F."/>
            <person name="Guo X."/>
            <person name="Qiao Z."/>
            <person name="Wang W."/>
            <person name="Yu G."/>
            <person name="Li R."/>
        </authorList>
    </citation>
    <scope>NUCLEOTIDE SEQUENCE [LARGE SCALE GENOMIC DNA]</scope>
    <source>
        <strain evidence="2 3">CHAB 5714</strain>
    </source>
</reference>
<dbReference type="Gene3D" id="1.10.260.40">
    <property type="entry name" value="lambda repressor-like DNA-binding domains"/>
    <property type="match status" value="1"/>
</dbReference>
<dbReference type="Pfam" id="PF01381">
    <property type="entry name" value="HTH_3"/>
    <property type="match status" value="1"/>
</dbReference>
<gene>
    <name evidence="2" type="ORF">LC586_17215</name>
</gene>
<organism evidence="2 3">
    <name type="scientific">Nostoc favosum CHAB5714</name>
    <dbReference type="NCBI Taxonomy" id="2780399"/>
    <lineage>
        <taxon>Bacteria</taxon>
        <taxon>Bacillati</taxon>
        <taxon>Cyanobacteriota</taxon>
        <taxon>Cyanophyceae</taxon>
        <taxon>Nostocales</taxon>
        <taxon>Nostocaceae</taxon>
        <taxon>Nostoc</taxon>
        <taxon>Nostoc favosum</taxon>
    </lineage>
</organism>
<dbReference type="InterPro" id="IPR001387">
    <property type="entry name" value="Cro/C1-type_HTH"/>
</dbReference>
<comment type="caution">
    <text evidence="2">The sequence shown here is derived from an EMBL/GenBank/DDBJ whole genome shotgun (WGS) entry which is preliminary data.</text>
</comment>
<sequence length="231" mass="25902">MLTLEARERLSKLCIKLRGDQKVRQIAEKAGVAHSAWSDWENGKGNLGESSAQRLAAYIGTTVGDLQIYLNAGYSLEEYLRIPQVKQLGREPTRLITSVEEVFVWMEELSLYDLARITAKGGEIIQELVTGSRSLDGNKNRNTKKKVTYKIIVQLVREHRAAALEAFLDAEVPGASERIEAIIRGQQPNPSEVALLTQVLPIDPDELYDMYLREFPSNGNRDNKAYVETGL</sequence>
<dbReference type="PROSITE" id="PS50943">
    <property type="entry name" value="HTH_CROC1"/>
    <property type="match status" value="1"/>
</dbReference>
<dbReference type="EMBL" id="JAIVFQ010000023">
    <property type="protein sequence ID" value="MCC5600908.1"/>
    <property type="molecule type" value="Genomic_DNA"/>
</dbReference>